<reference evidence="3 4" key="1">
    <citation type="submission" date="2020-10" db="EMBL/GenBank/DDBJ databases">
        <title>The Coptis chinensis genome and diversification of protoberbering-type alkaloids.</title>
        <authorList>
            <person name="Wang B."/>
            <person name="Shu S."/>
            <person name="Song C."/>
            <person name="Liu Y."/>
        </authorList>
    </citation>
    <scope>NUCLEOTIDE SEQUENCE [LARGE SCALE GENOMIC DNA]</scope>
    <source>
        <strain evidence="3">HL-2020</strain>
        <tissue evidence="3">Leaf</tissue>
    </source>
</reference>
<feature type="coiled-coil region" evidence="1">
    <location>
        <begin position="260"/>
        <end position="301"/>
    </location>
</feature>
<evidence type="ECO:0000313" key="3">
    <source>
        <dbReference type="EMBL" id="KAF9625537.1"/>
    </source>
</evidence>
<dbReference type="EMBL" id="JADFTS010000001">
    <property type="protein sequence ID" value="KAF9625537.1"/>
    <property type="molecule type" value="Genomic_DNA"/>
</dbReference>
<name>A0A835MDD8_9MAGN</name>
<dbReference type="GO" id="GO:0008289">
    <property type="term" value="F:lipid binding"/>
    <property type="evidence" value="ECO:0007669"/>
    <property type="project" value="InterPro"/>
</dbReference>
<feature type="domain" description="Patellin-1-6 C-terminal GOLD" evidence="2">
    <location>
        <begin position="329"/>
        <end position="413"/>
    </location>
</feature>
<dbReference type="PANTHER" id="PTHR45932:SF4">
    <property type="entry name" value="PATELLIN-6"/>
    <property type="match status" value="1"/>
</dbReference>
<dbReference type="Pfam" id="PF25099">
    <property type="entry name" value="GOLD_PATL1_C"/>
    <property type="match status" value="1"/>
</dbReference>
<evidence type="ECO:0000259" key="2">
    <source>
        <dbReference type="Pfam" id="PF25099"/>
    </source>
</evidence>
<keyword evidence="1" id="KW-0175">Coiled coil</keyword>
<dbReference type="Proteomes" id="UP000631114">
    <property type="component" value="Unassembled WGS sequence"/>
</dbReference>
<dbReference type="PANTHER" id="PTHR45932">
    <property type="entry name" value="PATELLIN-1"/>
    <property type="match status" value="1"/>
</dbReference>
<dbReference type="InterPro" id="IPR044834">
    <property type="entry name" value="PATL"/>
</dbReference>
<dbReference type="InterPro" id="IPR056794">
    <property type="entry name" value="PATL1-6_C_GOLD"/>
</dbReference>
<accession>A0A835MDD8</accession>
<sequence length="427" mass="49266">MVELQKHSSHDLEQRQEQHFVEWFRARLWHWSPNRVLRVTSRLVPLDQRKQDGSSVAKKWEPRKKTQNLILKNHLARGGGKPRIEIAIGKDRPICNWSQQWITELGVIARFRIPPFAHYWKDVTDDQRKSLHKLVLDVSTHNQYNRSCLVVNHCVGSKSFVQIRADMPVDPETQQEAGMIALYRKTHFSEKKGWVSHEAENNYRMVELQNQPTPEGSNPLTEEEIFDEVLGVRPGYKRGLGHGEAPPSRKRVAGYEHPDVDQLRAKAEEAESQLEELREWKEAAQETQATHQAQVQRQQRQLDYLMETLGGPPSMWMVSQNQRSEVHVKGGEKVNLEIDGIEAGATITWELVVGCWELDYAAKFVPNAEKSYTIAIQKAKWMAASEEQVYKSFTTKEAGRMVLAIDNTNSRQKMVAAYRYIVRQPTV</sequence>
<dbReference type="InterPro" id="IPR036598">
    <property type="entry name" value="GOLD_dom_sf"/>
</dbReference>
<evidence type="ECO:0000256" key="1">
    <source>
        <dbReference type="SAM" id="Coils"/>
    </source>
</evidence>
<keyword evidence="4" id="KW-1185">Reference proteome</keyword>
<protein>
    <recommendedName>
        <fullName evidence="2">Patellin-1-6 C-terminal GOLD domain-containing protein</fullName>
    </recommendedName>
</protein>
<dbReference type="AlphaFoldDB" id="A0A835MDD8"/>
<gene>
    <name evidence="3" type="ORF">IFM89_023848</name>
</gene>
<comment type="caution">
    <text evidence="3">The sequence shown here is derived from an EMBL/GenBank/DDBJ whole genome shotgun (WGS) entry which is preliminary data.</text>
</comment>
<proteinExistence type="predicted"/>
<dbReference type="Gene3D" id="2.60.120.680">
    <property type="entry name" value="GOLD domain"/>
    <property type="match status" value="1"/>
</dbReference>
<dbReference type="SUPFAM" id="SSF101576">
    <property type="entry name" value="Supernatant protein factor (SPF), C-terminal domain"/>
    <property type="match status" value="1"/>
</dbReference>
<organism evidence="3 4">
    <name type="scientific">Coptis chinensis</name>
    <dbReference type="NCBI Taxonomy" id="261450"/>
    <lineage>
        <taxon>Eukaryota</taxon>
        <taxon>Viridiplantae</taxon>
        <taxon>Streptophyta</taxon>
        <taxon>Embryophyta</taxon>
        <taxon>Tracheophyta</taxon>
        <taxon>Spermatophyta</taxon>
        <taxon>Magnoliopsida</taxon>
        <taxon>Ranunculales</taxon>
        <taxon>Ranunculaceae</taxon>
        <taxon>Coptidoideae</taxon>
        <taxon>Coptis</taxon>
    </lineage>
</organism>
<evidence type="ECO:0000313" key="4">
    <source>
        <dbReference type="Proteomes" id="UP000631114"/>
    </source>
</evidence>